<dbReference type="PANTHER" id="PTHR12150:SF13">
    <property type="entry name" value="METHYLTRANSFERASE C9ORF114-RELATED"/>
    <property type="match status" value="1"/>
</dbReference>
<keyword evidence="4" id="KW-1185">Reference proteome</keyword>
<protein>
    <recommendedName>
        <fullName evidence="5">RNA methyltransferase</fullName>
    </recommendedName>
</protein>
<dbReference type="InterPro" id="IPR029026">
    <property type="entry name" value="tRNA_m1G_MTases_N"/>
</dbReference>
<dbReference type="Gene3D" id="3.40.1280.10">
    <property type="match status" value="1"/>
</dbReference>
<reference evidence="3 4" key="1">
    <citation type="journal article" date="2024" name="Science">
        <title>Giant polyketide synthase enzymes in the biosynthesis of giant marine polyether toxins.</title>
        <authorList>
            <person name="Fallon T.R."/>
            <person name="Shende V.V."/>
            <person name="Wierzbicki I.H."/>
            <person name="Pendleton A.L."/>
            <person name="Watervoot N.F."/>
            <person name="Auber R.P."/>
            <person name="Gonzalez D.J."/>
            <person name="Wisecaver J.H."/>
            <person name="Moore B.S."/>
        </authorList>
    </citation>
    <scope>NUCLEOTIDE SEQUENCE [LARGE SCALE GENOMIC DNA]</scope>
    <source>
        <strain evidence="3 4">12B1</strain>
    </source>
</reference>
<dbReference type="Pfam" id="PF02598">
    <property type="entry name" value="Methyltrn_RNA_3"/>
    <property type="match status" value="1"/>
</dbReference>
<feature type="region of interest" description="Disordered" evidence="2">
    <location>
        <begin position="1"/>
        <end position="22"/>
    </location>
</feature>
<dbReference type="PANTHER" id="PTHR12150">
    <property type="entry name" value="CLASS IV SAM-BINDING METHYLTRANSFERASE-RELATED"/>
    <property type="match status" value="1"/>
</dbReference>
<organism evidence="3 4">
    <name type="scientific">Prymnesium parvum</name>
    <name type="common">Toxic golden alga</name>
    <dbReference type="NCBI Taxonomy" id="97485"/>
    <lineage>
        <taxon>Eukaryota</taxon>
        <taxon>Haptista</taxon>
        <taxon>Haptophyta</taxon>
        <taxon>Prymnesiophyceae</taxon>
        <taxon>Prymnesiales</taxon>
        <taxon>Prymnesiaceae</taxon>
        <taxon>Prymnesium</taxon>
    </lineage>
</organism>
<evidence type="ECO:0000256" key="2">
    <source>
        <dbReference type="SAM" id="MobiDB-lite"/>
    </source>
</evidence>
<dbReference type="SUPFAM" id="SSF75217">
    <property type="entry name" value="alpha/beta knot"/>
    <property type="match status" value="1"/>
</dbReference>
<proteinExistence type="inferred from homology"/>
<dbReference type="InterPro" id="IPR029028">
    <property type="entry name" value="Alpha/beta_knot_MTases"/>
</dbReference>
<comment type="similarity">
    <text evidence="1">Belongs to the class IV-like SAM-binding methyltransferase superfamily.</text>
</comment>
<dbReference type="SUPFAM" id="SSF50249">
    <property type="entry name" value="Nucleic acid-binding proteins"/>
    <property type="match status" value="1"/>
</dbReference>
<comment type="caution">
    <text evidence="3">The sequence shown here is derived from an EMBL/GenBank/DDBJ whole genome shotgun (WGS) entry which is preliminary data.</text>
</comment>
<gene>
    <name evidence="3" type="ORF">AB1Y20_005192</name>
</gene>
<dbReference type="EMBL" id="JBGBPQ010000013">
    <property type="protein sequence ID" value="KAL1511911.1"/>
    <property type="molecule type" value="Genomic_DNA"/>
</dbReference>
<dbReference type="InterPro" id="IPR012340">
    <property type="entry name" value="NA-bd_OB-fold"/>
</dbReference>
<dbReference type="AlphaFoldDB" id="A0AB34J5W3"/>
<dbReference type="Gene3D" id="2.40.50.140">
    <property type="entry name" value="Nucleic acid-binding proteins"/>
    <property type="match status" value="1"/>
</dbReference>
<sequence length="395" mass="42165">MDSKAAPPLPKRQKKLRLAQRVGLNRAPVAHEMQPCSAHPPAPAPALAATDKVKADCTASSVASVAEAAASCAPASRAAATQGATAAAPQVGRPWTVSVALPGSIVDNAQTQELRSYLVGQVARACAIFNVDEIVLFETEASRRVASDDHKGRTSGCVFTARLLQYLECPQYLRKQCFPHHPDLRSVGLIPPLDAPHHLRVDESCAYREAVVVERANAKAGSCFVYTGLPKELKLNVEVPVGTRLTLQMPRVGGKGTAKAVAPREPREEAGLYWGYQVRIAPSLSAVWSECPYQGGYDCSIGTSEHGSNALSDGSFRLPNFAHLLVVFGGVEGLEPVVAADDSLAECEDDVACLFDHYLNLCPSQGSRTIRTEEALLVGMATLRPFIEKAHAHSA</sequence>
<evidence type="ECO:0008006" key="5">
    <source>
        <dbReference type="Google" id="ProtNLM"/>
    </source>
</evidence>
<evidence type="ECO:0000256" key="1">
    <source>
        <dbReference type="ARBA" id="ARBA00009841"/>
    </source>
</evidence>
<accession>A0AB34J5W3</accession>
<evidence type="ECO:0000313" key="4">
    <source>
        <dbReference type="Proteomes" id="UP001515480"/>
    </source>
</evidence>
<dbReference type="Proteomes" id="UP001515480">
    <property type="component" value="Unassembled WGS sequence"/>
</dbReference>
<name>A0AB34J5W3_PRYPA</name>
<dbReference type="InterPro" id="IPR003750">
    <property type="entry name" value="Put_MeTrfase-C9orf114-like"/>
</dbReference>
<dbReference type="CDD" id="cd18086">
    <property type="entry name" value="HsC9orf114-like"/>
    <property type="match status" value="1"/>
</dbReference>
<evidence type="ECO:0000313" key="3">
    <source>
        <dbReference type="EMBL" id="KAL1511911.1"/>
    </source>
</evidence>